<keyword evidence="2" id="KW-1185">Reference proteome</keyword>
<dbReference type="Gene3D" id="3.40.50.12780">
    <property type="entry name" value="N-terminal domain of ligase-like"/>
    <property type="match status" value="1"/>
</dbReference>
<name>A0ABQ4D350_9ACTN</name>
<organism evidence="1 2">
    <name type="scientific">Asanoa siamensis</name>
    <dbReference type="NCBI Taxonomy" id="926357"/>
    <lineage>
        <taxon>Bacteria</taxon>
        <taxon>Bacillati</taxon>
        <taxon>Actinomycetota</taxon>
        <taxon>Actinomycetes</taxon>
        <taxon>Micromonosporales</taxon>
        <taxon>Micromonosporaceae</taxon>
        <taxon>Asanoa</taxon>
    </lineage>
</organism>
<dbReference type="Proteomes" id="UP000604117">
    <property type="component" value="Unassembled WGS sequence"/>
</dbReference>
<dbReference type="InterPro" id="IPR042099">
    <property type="entry name" value="ANL_N_sf"/>
</dbReference>
<sequence>MTGDKARRWLDRLGTFHRSEPVIVDDRGEPENGFAAAISLFAASAEQVPAYRAFLREHGVHPGSVRTPADFAQVPMITKENYVHRHELAQRCRSGRLDDVETVAVSSGSSSRPTVWARSAVDELAVTARFEHALVGVFDADRHRTLVIVCFPLGNWVGGMYTADACRHLAAKGYPITVATPGNSNGEILRVVAELGAMFDQVVLAGYPPFVKGVIDEGIRRGVDWSALRVRMLLAGEVFSEQWRALVGQRAGSSRPESDTVALYGTADAGVLGNETPLTVVIRRFLADHPTVARALFGNSRLPTLVQYDPLTRYFETHEGTLLFTADGAAPLLRYRLGDEGGVMSYPNMIAFCREHGFDPLAAQGSSDRAARLPFVWVFGRALFTVSYFGANVFPEQVSAALEEETVAPLLTGKFVQEVGADQDHNPYLGVVVELAPGVTAGPEHAEEIARAIRERLLVTNSEFANYVPVERQLPRVRLLATGDVDYFPPNVKHRYSRP</sequence>
<dbReference type="PANTHER" id="PTHR43845">
    <property type="entry name" value="BLR5969 PROTEIN"/>
    <property type="match status" value="1"/>
</dbReference>
<dbReference type="PANTHER" id="PTHR43845:SF1">
    <property type="entry name" value="BLR5969 PROTEIN"/>
    <property type="match status" value="1"/>
</dbReference>
<dbReference type="GO" id="GO:0016874">
    <property type="term" value="F:ligase activity"/>
    <property type="evidence" value="ECO:0007669"/>
    <property type="project" value="UniProtKB-KW"/>
</dbReference>
<keyword evidence="1" id="KW-0436">Ligase</keyword>
<proteinExistence type="predicted"/>
<gene>
    <name evidence="1" type="primary">paaK</name>
    <name evidence="1" type="ORF">Asi02nite_72410</name>
</gene>
<evidence type="ECO:0000313" key="2">
    <source>
        <dbReference type="Proteomes" id="UP000604117"/>
    </source>
</evidence>
<dbReference type="RefSeq" id="WP_203718579.1">
    <property type="nucleotide sequence ID" value="NZ_BONE01000101.1"/>
</dbReference>
<comment type="caution">
    <text evidence="1">The sequence shown here is derived from an EMBL/GenBank/DDBJ whole genome shotgun (WGS) entry which is preliminary data.</text>
</comment>
<reference evidence="1 2" key="1">
    <citation type="submission" date="2021-01" db="EMBL/GenBank/DDBJ databases">
        <title>Whole genome shotgun sequence of Asanoa siamensis NBRC 107932.</title>
        <authorList>
            <person name="Komaki H."/>
            <person name="Tamura T."/>
        </authorList>
    </citation>
    <scope>NUCLEOTIDE SEQUENCE [LARGE SCALE GENOMIC DNA]</scope>
    <source>
        <strain evidence="1 2">NBRC 107932</strain>
    </source>
</reference>
<dbReference type="EMBL" id="BONE01000101">
    <property type="protein sequence ID" value="GIF77723.1"/>
    <property type="molecule type" value="Genomic_DNA"/>
</dbReference>
<protein>
    <submittedName>
        <fullName evidence="1">Phenylacetate--CoA ligase</fullName>
    </submittedName>
</protein>
<evidence type="ECO:0000313" key="1">
    <source>
        <dbReference type="EMBL" id="GIF77723.1"/>
    </source>
</evidence>
<dbReference type="SUPFAM" id="SSF56801">
    <property type="entry name" value="Acetyl-CoA synthetase-like"/>
    <property type="match status" value="1"/>
</dbReference>
<accession>A0ABQ4D350</accession>